<reference evidence="1" key="1">
    <citation type="submission" date="2015-03" db="EMBL/GenBank/DDBJ databases">
        <title>MIGS Cultured Bacterial/Archaeal sample from Brevibacillus laterosporus.</title>
        <authorList>
            <person name="Zeng D."/>
            <person name="Zhu L."/>
            <person name="Dong G."/>
            <person name="Ye W."/>
            <person name="Ren D."/>
            <person name="Wu L."/>
            <person name="Xu J."/>
            <person name="Li G."/>
            <person name="Guo L."/>
        </authorList>
    </citation>
    <scope>NUCLEOTIDE SEQUENCE</scope>
    <source>
        <strain evidence="1">B9</strain>
    </source>
</reference>
<dbReference type="EMBL" id="CP011074">
    <property type="protein sequence ID" value="AKF92613.1"/>
    <property type="molecule type" value="Genomic_DNA"/>
</dbReference>
<gene>
    <name evidence="1" type="ORF">EX87_02150</name>
</gene>
<accession>A0A0F7BYT8</accession>
<protein>
    <submittedName>
        <fullName evidence="1">Uncharacterized protein</fullName>
    </submittedName>
</protein>
<sequence>MFDIKSYFIDRNPRLKPETLSKYTHRAEQLIAIEDALGRELTNSEKRTLAWLSEGETETVANVQRIFDELSARVQK</sequence>
<name>A0A0F7BYT8_BRELA</name>
<evidence type="ECO:0000313" key="1">
    <source>
        <dbReference type="EMBL" id="AKF92613.1"/>
    </source>
</evidence>
<dbReference type="AlphaFoldDB" id="A0A0F7BYT8"/>
<organism evidence="1">
    <name type="scientific">Brevibacillus laterosporus</name>
    <name type="common">Bacillus laterosporus</name>
    <dbReference type="NCBI Taxonomy" id="1465"/>
    <lineage>
        <taxon>Bacteria</taxon>
        <taxon>Bacillati</taxon>
        <taxon>Bacillota</taxon>
        <taxon>Bacilli</taxon>
        <taxon>Bacillales</taxon>
        <taxon>Paenibacillaceae</taxon>
        <taxon>Brevibacillus</taxon>
    </lineage>
</organism>
<proteinExistence type="predicted"/>